<name>A0A9P2W2Y3_BARTA</name>
<dbReference type="EMBL" id="AIMD01000023">
    <property type="protein sequence ID" value="EJF96000.1"/>
    <property type="molecule type" value="Genomic_DNA"/>
</dbReference>
<gene>
    <name evidence="2" type="ORF">ME9_00642</name>
</gene>
<evidence type="ECO:0000259" key="1">
    <source>
        <dbReference type="Pfam" id="PF12146"/>
    </source>
</evidence>
<dbReference type="Proteomes" id="UP000002648">
    <property type="component" value="Unassembled WGS sequence"/>
</dbReference>
<dbReference type="AlphaFoldDB" id="A0A9P2W2Y3"/>
<protein>
    <recommendedName>
        <fullName evidence="1">Serine aminopeptidase S33 domain-containing protein</fullName>
    </recommendedName>
</protein>
<dbReference type="SUPFAM" id="SSF53474">
    <property type="entry name" value="alpha/beta-Hydrolases"/>
    <property type="match status" value="1"/>
</dbReference>
<reference evidence="2 3" key="1">
    <citation type="submission" date="2012-03" db="EMBL/GenBank/DDBJ databases">
        <title>The Genome Sequence of Bartonella taylorii 8TBB.</title>
        <authorList>
            <consortium name="The Broad Institute Genome Sequencing Platform"/>
            <consortium name="The Broad Institute Genome Sequencing Center for Infectious Disease"/>
            <person name="Feldgarden M."/>
            <person name="Kirby J."/>
            <person name="Kosoy M."/>
            <person name="Birtles R."/>
            <person name="Probert W.S."/>
            <person name="Chiaraviglio L."/>
            <person name="Young S.K."/>
            <person name="Zeng Q."/>
            <person name="Gargeya S."/>
            <person name="Fitzgerald M."/>
            <person name="Haas B."/>
            <person name="Abouelleil A."/>
            <person name="Alvarado L."/>
            <person name="Arachchi H.M."/>
            <person name="Berlin A."/>
            <person name="Chapman S.B."/>
            <person name="Gearin G."/>
            <person name="Goldberg J."/>
            <person name="Griggs A."/>
            <person name="Gujja S."/>
            <person name="Hansen M."/>
            <person name="Heiman D."/>
            <person name="Howarth C."/>
            <person name="Larimer J."/>
            <person name="Lui A."/>
            <person name="MacDonald P.J.P."/>
            <person name="McCowen C."/>
            <person name="Montmayeur A."/>
            <person name="Murphy C."/>
            <person name="Neiman D."/>
            <person name="Pearson M."/>
            <person name="Priest M."/>
            <person name="Roberts A."/>
            <person name="Saif S."/>
            <person name="Shea T."/>
            <person name="Sisk P."/>
            <person name="Stolte C."/>
            <person name="Sykes S."/>
            <person name="Wortman J."/>
            <person name="Nusbaum C."/>
            <person name="Birren B."/>
        </authorList>
    </citation>
    <scope>NUCLEOTIDE SEQUENCE [LARGE SCALE GENOMIC DNA]</scope>
    <source>
        <strain evidence="2 3">8TBB</strain>
    </source>
</reference>
<dbReference type="OrthoDB" id="9788260at2"/>
<dbReference type="RefSeq" id="WP_004858941.1">
    <property type="nucleotide sequence ID" value="NZ_JH725051.1"/>
</dbReference>
<comment type="caution">
    <text evidence="2">The sequence shown here is derived from an EMBL/GenBank/DDBJ whole genome shotgun (WGS) entry which is preliminary data.</text>
</comment>
<dbReference type="Pfam" id="PF12146">
    <property type="entry name" value="Hydrolase_4"/>
    <property type="match status" value="1"/>
</dbReference>
<dbReference type="InterPro" id="IPR029058">
    <property type="entry name" value="AB_hydrolase_fold"/>
</dbReference>
<evidence type="ECO:0000313" key="2">
    <source>
        <dbReference type="EMBL" id="EJF96000.1"/>
    </source>
</evidence>
<dbReference type="InterPro" id="IPR022742">
    <property type="entry name" value="Hydrolase_4"/>
</dbReference>
<sequence length="306" mass="35179">METSLYHTVCDSTPSNIRNSYLKIATDREIRFSITCPDMEKSEGTIVILQNYANALEEYFLPINEISKRGFHTAIFDWFDREKSPFNIKKQSRYHYFDINNDINDLNEFLINVVYPICPPPYYMLTYGMGGLIALSGLDLLNHQFKKMLCVSPLFAPFSNKTNGFQHKLTQFLSDIGLGFLPARGGTKLKETKQNKMQPGYTNRTPFLSMKSPTSRWMASVLNAISSMKENIFHGHLRIPTLFILANQNNIANNIEVRQLCQHTRLTDSITITGAELDTIMHEESYKKQFWAAFDAFILDENLSIK</sequence>
<proteinExistence type="predicted"/>
<feature type="domain" description="Serine aminopeptidase S33" evidence="1">
    <location>
        <begin position="41"/>
        <end position="268"/>
    </location>
</feature>
<evidence type="ECO:0000313" key="3">
    <source>
        <dbReference type="Proteomes" id="UP000002648"/>
    </source>
</evidence>
<dbReference type="Gene3D" id="3.40.50.1820">
    <property type="entry name" value="alpha/beta hydrolase"/>
    <property type="match status" value="1"/>
</dbReference>
<keyword evidence="3" id="KW-1185">Reference proteome</keyword>
<organism evidence="2 3">
    <name type="scientific">Bartonella taylorii 8TBB</name>
    <dbReference type="NCBI Taxonomy" id="1094560"/>
    <lineage>
        <taxon>Bacteria</taxon>
        <taxon>Pseudomonadati</taxon>
        <taxon>Pseudomonadota</taxon>
        <taxon>Alphaproteobacteria</taxon>
        <taxon>Hyphomicrobiales</taxon>
        <taxon>Bartonellaceae</taxon>
        <taxon>Bartonella</taxon>
    </lineage>
</organism>
<accession>A0A9P2W2Y3</accession>